<evidence type="ECO:0000259" key="2">
    <source>
        <dbReference type="PROSITE" id="PS50883"/>
    </source>
</evidence>
<dbReference type="Gene3D" id="3.30.70.270">
    <property type="match status" value="1"/>
</dbReference>
<gene>
    <name evidence="4" type="ORF">NJU99_04560</name>
</gene>
<evidence type="ECO:0000313" key="4">
    <source>
        <dbReference type="EMBL" id="UTJ07368.1"/>
    </source>
</evidence>
<feature type="transmembrane region" description="Helical" evidence="1">
    <location>
        <begin position="241"/>
        <end position="259"/>
    </location>
</feature>
<dbReference type="InterPro" id="IPR050706">
    <property type="entry name" value="Cyclic-di-GMP_PDE-like"/>
</dbReference>
<dbReference type="PANTHER" id="PTHR33121:SF79">
    <property type="entry name" value="CYCLIC DI-GMP PHOSPHODIESTERASE PDED-RELATED"/>
    <property type="match status" value="1"/>
</dbReference>
<feature type="domain" description="GGDEF" evidence="3">
    <location>
        <begin position="301"/>
        <end position="423"/>
    </location>
</feature>
<dbReference type="SMART" id="SM00267">
    <property type="entry name" value="GGDEF"/>
    <property type="match status" value="1"/>
</dbReference>
<dbReference type="CDD" id="cd01948">
    <property type="entry name" value="EAL"/>
    <property type="match status" value="1"/>
</dbReference>
<accession>A0ABY5E8H4</accession>
<dbReference type="Pfam" id="PF00990">
    <property type="entry name" value="GGDEF"/>
    <property type="match status" value="1"/>
</dbReference>
<dbReference type="SUPFAM" id="SSF55073">
    <property type="entry name" value="Nucleotide cyclase"/>
    <property type="match status" value="1"/>
</dbReference>
<keyword evidence="1" id="KW-1133">Transmembrane helix</keyword>
<dbReference type="InterPro" id="IPR000160">
    <property type="entry name" value="GGDEF_dom"/>
</dbReference>
<keyword evidence="1" id="KW-0472">Membrane</keyword>
<feature type="domain" description="EAL" evidence="2">
    <location>
        <begin position="434"/>
        <end position="680"/>
    </location>
</feature>
<dbReference type="Pfam" id="PF00563">
    <property type="entry name" value="EAL"/>
    <property type="match status" value="1"/>
</dbReference>
<dbReference type="CDD" id="cd01949">
    <property type="entry name" value="GGDEF"/>
    <property type="match status" value="1"/>
</dbReference>
<dbReference type="PANTHER" id="PTHR33121">
    <property type="entry name" value="CYCLIC DI-GMP PHOSPHODIESTERASE PDEF"/>
    <property type="match status" value="1"/>
</dbReference>
<protein>
    <submittedName>
        <fullName evidence="4">Bifunctional diguanylate cyclase/phosphodiesterase</fullName>
    </submittedName>
</protein>
<organism evidence="4 5">
    <name type="scientific">Arcobacter roscoffensis</name>
    <dbReference type="NCBI Taxonomy" id="2961520"/>
    <lineage>
        <taxon>Bacteria</taxon>
        <taxon>Pseudomonadati</taxon>
        <taxon>Campylobacterota</taxon>
        <taxon>Epsilonproteobacteria</taxon>
        <taxon>Campylobacterales</taxon>
        <taxon>Arcobacteraceae</taxon>
        <taxon>Arcobacter</taxon>
    </lineage>
</organism>
<dbReference type="SUPFAM" id="SSF141868">
    <property type="entry name" value="EAL domain-like"/>
    <property type="match status" value="1"/>
</dbReference>
<evidence type="ECO:0000259" key="3">
    <source>
        <dbReference type="PROSITE" id="PS50887"/>
    </source>
</evidence>
<feature type="transmembrane region" description="Helical" evidence="1">
    <location>
        <begin position="6"/>
        <end position="25"/>
    </location>
</feature>
<dbReference type="InterPro" id="IPR043128">
    <property type="entry name" value="Rev_trsase/Diguanyl_cyclase"/>
</dbReference>
<proteinExistence type="predicted"/>
<name>A0ABY5E8H4_9BACT</name>
<dbReference type="PROSITE" id="PS50887">
    <property type="entry name" value="GGDEF"/>
    <property type="match status" value="1"/>
</dbReference>
<dbReference type="InterPro" id="IPR001633">
    <property type="entry name" value="EAL_dom"/>
</dbReference>
<keyword evidence="5" id="KW-1185">Reference proteome</keyword>
<keyword evidence="1" id="KW-0812">Transmembrane</keyword>
<dbReference type="SMART" id="SM00052">
    <property type="entry name" value="EAL"/>
    <property type="match status" value="1"/>
</dbReference>
<dbReference type="PROSITE" id="PS50883">
    <property type="entry name" value="EAL"/>
    <property type="match status" value="1"/>
</dbReference>
<dbReference type="RefSeq" id="WP_254577545.1">
    <property type="nucleotide sequence ID" value="NZ_CP100595.1"/>
</dbReference>
<evidence type="ECO:0000313" key="5">
    <source>
        <dbReference type="Proteomes" id="UP001060012"/>
    </source>
</evidence>
<dbReference type="InterPro" id="IPR029787">
    <property type="entry name" value="Nucleotide_cyclase"/>
</dbReference>
<evidence type="ECO:0000256" key="1">
    <source>
        <dbReference type="SAM" id="Phobius"/>
    </source>
</evidence>
<dbReference type="Gene3D" id="3.20.20.450">
    <property type="entry name" value="EAL domain"/>
    <property type="match status" value="1"/>
</dbReference>
<dbReference type="InterPro" id="IPR035919">
    <property type="entry name" value="EAL_sf"/>
</dbReference>
<dbReference type="Proteomes" id="UP001060012">
    <property type="component" value="Chromosome"/>
</dbReference>
<sequence length="680" mass="79679">MQRLNFKLLMLLALSFGVFILALNLKKDLDKFNKDYNKLAENIYKIKYNVTSHLQEIKNSIIFLHYNNDNIVEKIKENRTFIENINYEENYPKTFNLISSFQLEYRHFEELTYDFMRKNAKVKNSLTNLKRSIKNRDDFSVEYSTKLIDIVSEFMLLNSSFDLKTNIDKKLYNYFKNHERVEESSFELIFIHIDLLYRNIPQLKELLEELQETRLIYINEQMFESLEKESKVLRDKVQLKFYVVLFAYLLSIVLILYYIDKSRKDTQNIIKLKNKNEKNLLFDDLTGLLNRTSYSLDSKDKNNSIILIDIIDFNKVNSLIGYEGGDFLLKDVAKFLDKRFEKVYRVGVDHFAILFNDKAIKELVSISQDLLSQLDNNKFVYKSIEVPVSLNIGISNIQSYLKNAEIAISKSKNSYERVNVYSKEMNEKEDTLKNFSMLAKVKQAIENDKIRPFFQGIVDLQTKEIVKYEALVRLIDENEKAISPYFFLDITKKSKLYPEITKIVIKKSIEFINLRKQAVSINLSYQDIIDSKTLEYIYTTLSNNKEVASYITFEMLESDEIDSYEYVYDFIEKIKSYGCKLAIDDFGSGYSNFTQLFNMKPDIVKIDGSLIKDINTNQNSKNIVEAIINLSKKSGIQTVAEFIDNKEVEQTVLSLGANMAQGFYYAKPEDLLEDIKKGKS</sequence>
<dbReference type="EMBL" id="CP100595">
    <property type="protein sequence ID" value="UTJ07368.1"/>
    <property type="molecule type" value="Genomic_DNA"/>
</dbReference>
<reference evidence="4" key="1">
    <citation type="submission" date="2022-07" db="EMBL/GenBank/DDBJ databases">
        <title>Arcobacter roscoffensis sp. nov., a marine bacterium isolated from coastal seawater collected from Roscoff, France.</title>
        <authorList>
            <person name="Pascual J."/>
            <person name="Lepeaux C."/>
            <person name="Methner A."/>
            <person name="Overmann J."/>
        </authorList>
    </citation>
    <scope>NUCLEOTIDE SEQUENCE</scope>
    <source>
        <strain evidence="4">ARW1-2F2</strain>
    </source>
</reference>
<dbReference type="NCBIfam" id="TIGR00254">
    <property type="entry name" value="GGDEF"/>
    <property type="match status" value="1"/>
</dbReference>